<protein>
    <submittedName>
        <fullName evidence="1">Uncharacterized protein</fullName>
    </submittedName>
</protein>
<name>A0A0E9XFX0_ANGAN</name>
<proteinExistence type="predicted"/>
<dbReference type="AlphaFoldDB" id="A0A0E9XFX0"/>
<accession>A0A0E9XFX0</accession>
<sequence>MTFFIFLPESERKACTPLYRSSIPISRSKLSSSIRGRGSTVPSLVFNLGSHKAFDIKSIKTCIHTSRAKCKPQSEAQGNKPIWVDLQYRRGQEITVLTSICFPSMVILTNVQLMLECAQVAEQTHTPGSAGFLTAVAPVSLCFCCFNASAP</sequence>
<evidence type="ECO:0000313" key="1">
    <source>
        <dbReference type="EMBL" id="JAI00726.1"/>
    </source>
</evidence>
<reference evidence="1" key="2">
    <citation type="journal article" date="2015" name="Fish Shellfish Immunol.">
        <title>Early steps in the European eel (Anguilla anguilla)-Vibrio vulnificus interaction in the gills: Role of the RtxA13 toxin.</title>
        <authorList>
            <person name="Callol A."/>
            <person name="Pajuelo D."/>
            <person name="Ebbesson L."/>
            <person name="Teles M."/>
            <person name="MacKenzie S."/>
            <person name="Amaro C."/>
        </authorList>
    </citation>
    <scope>NUCLEOTIDE SEQUENCE</scope>
</reference>
<organism evidence="1">
    <name type="scientific">Anguilla anguilla</name>
    <name type="common">European freshwater eel</name>
    <name type="synonym">Muraena anguilla</name>
    <dbReference type="NCBI Taxonomy" id="7936"/>
    <lineage>
        <taxon>Eukaryota</taxon>
        <taxon>Metazoa</taxon>
        <taxon>Chordata</taxon>
        <taxon>Craniata</taxon>
        <taxon>Vertebrata</taxon>
        <taxon>Euteleostomi</taxon>
        <taxon>Actinopterygii</taxon>
        <taxon>Neopterygii</taxon>
        <taxon>Teleostei</taxon>
        <taxon>Anguilliformes</taxon>
        <taxon>Anguillidae</taxon>
        <taxon>Anguilla</taxon>
    </lineage>
</organism>
<reference evidence="1" key="1">
    <citation type="submission" date="2014-11" db="EMBL/GenBank/DDBJ databases">
        <authorList>
            <person name="Amaro Gonzalez C."/>
        </authorList>
    </citation>
    <scope>NUCLEOTIDE SEQUENCE</scope>
</reference>
<dbReference type="EMBL" id="GBXM01007852">
    <property type="protein sequence ID" value="JAI00726.1"/>
    <property type="molecule type" value="Transcribed_RNA"/>
</dbReference>